<dbReference type="PRINTS" id="PR00377">
    <property type="entry name" value="IMPHPHTASES"/>
</dbReference>
<proteinExistence type="inferred from homology"/>
<evidence type="ECO:0000313" key="2">
    <source>
        <dbReference type="EMBL" id="XDT73461.1"/>
    </source>
</evidence>
<dbReference type="InterPro" id="IPR000760">
    <property type="entry name" value="Inositol_monophosphatase-like"/>
</dbReference>
<gene>
    <name evidence="2" type="ORF">AAIA72_05685</name>
</gene>
<dbReference type="Gene3D" id="3.40.190.80">
    <property type="match status" value="1"/>
</dbReference>
<reference evidence="2" key="1">
    <citation type="submission" date="2024-05" db="EMBL/GenBank/DDBJ databases">
        <title>Genome sequencing of novel strain.</title>
        <authorList>
            <person name="Ganbat D."/>
            <person name="Ganbat S."/>
            <person name="Lee S.-J."/>
        </authorList>
    </citation>
    <scope>NUCLEOTIDE SEQUENCE</scope>
    <source>
        <strain evidence="2">SMD15-11</strain>
    </source>
</reference>
<evidence type="ECO:0000256" key="1">
    <source>
        <dbReference type="ARBA" id="ARBA00009759"/>
    </source>
</evidence>
<dbReference type="Pfam" id="PF00459">
    <property type="entry name" value="Inositol_P"/>
    <property type="match status" value="1"/>
</dbReference>
<dbReference type="Gene3D" id="3.30.540.10">
    <property type="entry name" value="Fructose-1,6-Bisphosphatase, subunit A, domain 1"/>
    <property type="match status" value="1"/>
</dbReference>
<dbReference type="GO" id="GO:0007165">
    <property type="term" value="P:signal transduction"/>
    <property type="evidence" value="ECO:0007669"/>
    <property type="project" value="TreeGrafter"/>
</dbReference>
<dbReference type="AlphaFoldDB" id="A0AB39V047"/>
<dbReference type="GO" id="GO:0006020">
    <property type="term" value="P:inositol metabolic process"/>
    <property type="evidence" value="ECO:0007669"/>
    <property type="project" value="TreeGrafter"/>
</dbReference>
<dbReference type="GO" id="GO:0008934">
    <property type="term" value="F:inositol monophosphate 1-phosphatase activity"/>
    <property type="evidence" value="ECO:0007669"/>
    <property type="project" value="TreeGrafter"/>
</dbReference>
<dbReference type="SUPFAM" id="SSF56655">
    <property type="entry name" value="Carbohydrate phosphatase"/>
    <property type="match status" value="1"/>
</dbReference>
<dbReference type="PANTHER" id="PTHR20854">
    <property type="entry name" value="INOSITOL MONOPHOSPHATASE"/>
    <property type="match status" value="1"/>
</dbReference>
<protein>
    <submittedName>
        <fullName evidence="2">Inositol monophosphatase family protein</fullName>
    </submittedName>
</protein>
<dbReference type="PANTHER" id="PTHR20854:SF4">
    <property type="entry name" value="INOSITOL-1-MONOPHOSPHATASE-RELATED"/>
    <property type="match status" value="1"/>
</dbReference>
<dbReference type="KEGG" id="tcd:AAIA72_05685"/>
<dbReference type="RefSeq" id="WP_369602452.1">
    <property type="nucleotide sequence ID" value="NZ_CP154858.1"/>
</dbReference>
<organism evidence="2">
    <name type="scientific">Thermohahella caldifontis</name>
    <dbReference type="NCBI Taxonomy" id="3142973"/>
    <lineage>
        <taxon>Bacteria</taxon>
        <taxon>Pseudomonadati</taxon>
        <taxon>Pseudomonadota</taxon>
        <taxon>Gammaproteobacteria</taxon>
        <taxon>Oceanospirillales</taxon>
        <taxon>Hahellaceae</taxon>
        <taxon>Thermohahella</taxon>
    </lineage>
</organism>
<comment type="similarity">
    <text evidence="1">Belongs to the inositol monophosphatase superfamily.</text>
</comment>
<dbReference type="EMBL" id="CP154858">
    <property type="protein sequence ID" value="XDT73461.1"/>
    <property type="molecule type" value="Genomic_DNA"/>
</dbReference>
<sequence length="253" mass="27691">MTVIDRENLSFSDPANLKRVLSRIESSFYEQLSRGLQRAYPTHHIAKRGDLSAPAKGFSWHIMPLHNPISLVKRQPDWGFSVLCKKDGHAEHALILMPALNEEYTASRGHGAELNGRRMRVSPLADESLAVASTNLLKGLAEVEDPDRRQGLVELYARLDSGVFTLESHRSLAIALAQVAAGKTDLLISKAPTAHEMAAGLLIAKEAGALSSEFNGNPVTERSPVMLVANPKLAKRVLPWFKGKQALFVKDAT</sequence>
<accession>A0AB39V047</accession>
<name>A0AB39V047_9GAMM</name>